<dbReference type="SUPFAM" id="SSF52540">
    <property type="entry name" value="P-loop containing nucleoside triphosphate hydrolases"/>
    <property type="match status" value="1"/>
</dbReference>
<keyword evidence="18" id="KW-1185">Reference proteome</keyword>
<evidence type="ECO:0000256" key="1">
    <source>
        <dbReference type="ARBA" id="ARBA00022722"/>
    </source>
</evidence>
<name>A0A3N5BXL3_9EURY</name>
<dbReference type="Pfam" id="PF00580">
    <property type="entry name" value="UvrD-helicase"/>
    <property type="match status" value="1"/>
</dbReference>
<gene>
    <name evidence="17" type="ORF">EDC42_1326</name>
</gene>
<dbReference type="CDD" id="cd17932">
    <property type="entry name" value="DEXQc_UvrD"/>
    <property type="match status" value="1"/>
</dbReference>
<feature type="domain" description="UvrD-like helicase C-terminal" evidence="16">
    <location>
        <begin position="310"/>
        <end position="630"/>
    </location>
</feature>
<evidence type="ECO:0000256" key="12">
    <source>
        <dbReference type="ARBA" id="ARBA00034808"/>
    </source>
</evidence>
<keyword evidence="10" id="KW-0413">Isomerase</keyword>
<keyword evidence="6" id="KW-0269">Exonuclease</keyword>
<evidence type="ECO:0000256" key="3">
    <source>
        <dbReference type="ARBA" id="ARBA00022763"/>
    </source>
</evidence>
<evidence type="ECO:0000313" key="18">
    <source>
        <dbReference type="Proteomes" id="UP000271783"/>
    </source>
</evidence>
<dbReference type="RefSeq" id="WP_069574624.1">
    <property type="nucleotide sequence ID" value="NZ_RKRG01000002.1"/>
</dbReference>
<evidence type="ECO:0000256" key="5">
    <source>
        <dbReference type="ARBA" id="ARBA00022806"/>
    </source>
</evidence>
<dbReference type="InterPro" id="IPR027417">
    <property type="entry name" value="P-loop_NTPase"/>
</dbReference>
<dbReference type="Gene3D" id="3.90.320.10">
    <property type="match status" value="1"/>
</dbReference>
<dbReference type="PANTHER" id="PTHR11070:SF2">
    <property type="entry name" value="ATP-DEPENDENT DNA HELICASE SRS2"/>
    <property type="match status" value="1"/>
</dbReference>
<comment type="catalytic activity">
    <reaction evidence="11">
        <text>Couples ATP hydrolysis with the unwinding of duplex DNA by translocating in the 3'-5' direction.</text>
        <dbReference type="EC" id="5.6.2.4"/>
    </reaction>
</comment>
<evidence type="ECO:0000256" key="10">
    <source>
        <dbReference type="ARBA" id="ARBA00023235"/>
    </source>
</evidence>
<comment type="catalytic activity">
    <reaction evidence="13">
        <text>ATP + H2O = ADP + phosphate + H(+)</text>
        <dbReference type="Rhea" id="RHEA:13065"/>
        <dbReference type="ChEBI" id="CHEBI:15377"/>
        <dbReference type="ChEBI" id="CHEBI:15378"/>
        <dbReference type="ChEBI" id="CHEBI:30616"/>
        <dbReference type="ChEBI" id="CHEBI:43474"/>
        <dbReference type="ChEBI" id="CHEBI:456216"/>
        <dbReference type="EC" id="5.6.2.4"/>
    </reaction>
</comment>
<dbReference type="InterPro" id="IPR038726">
    <property type="entry name" value="PDDEXK_AddAB-type"/>
</dbReference>
<evidence type="ECO:0000313" key="17">
    <source>
        <dbReference type="EMBL" id="RPF51982.1"/>
    </source>
</evidence>
<dbReference type="InterPro" id="IPR011604">
    <property type="entry name" value="PDDEXK-like_dom_sf"/>
</dbReference>
<evidence type="ECO:0000256" key="4">
    <source>
        <dbReference type="ARBA" id="ARBA00022801"/>
    </source>
</evidence>
<dbReference type="GO" id="GO:0003677">
    <property type="term" value="F:DNA binding"/>
    <property type="evidence" value="ECO:0007669"/>
    <property type="project" value="UniProtKB-KW"/>
</dbReference>
<evidence type="ECO:0000256" key="13">
    <source>
        <dbReference type="ARBA" id="ARBA00048988"/>
    </source>
</evidence>
<dbReference type="Pfam" id="PF13361">
    <property type="entry name" value="UvrD_C"/>
    <property type="match status" value="1"/>
</dbReference>
<dbReference type="InterPro" id="IPR014017">
    <property type="entry name" value="DNA_helicase_UvrD-like_C"/>
</dbReference>
<evidence type="ECO:0000259" key="16">
    <source>
        <dbReference type="PROSITE" id="PS51217"/>
    </source>
</evidence>
<keyword evidence="5 14" id="KW-0347">Helicase</keyword>
<dbReference type="PROSITE" id="PS51198">
    <property type="entry name" value="UVRD_HELICASE_ATP_BIND"/>
    <property type="match status" value="1"/>
</dbReference>
<dbReference type="GO" id="GO:0005524">
    <property type="term" value="F:ATP binding"/>
    <property type="evidence" value="ECO:0007669"/>
    <property type="project" value="UniProtKB-UniRule"/>
</dbReference>
<feature type="domain" description="UvrD-like helicase ATP-binding" evidence="15">
    <location>
        <begin position="1"/>
        <end position="309"/>
    </location>
</feature>
<feature type="binding site" evidence="14">
    <location>
        <begin position="22"/>
        <end position="29"/>
    </location>
    <ligand>
        <name>ATP</name>
        <dbReference type="ChEBI" id="CHEBI:30616"/>
    </ligand>
</feature>
<keyword evidence="3" id="KW-0227">DNA damage</keyword>
<evidence type="ECO:0000256" key="6">
    <source>
        <dbReference type="ARBA" id="ARBA00022839"/>
    </source>
</evidence>
<evidence type="ECO:0000256" key="2">
    <source>
        <dbReference type="ARBA" id="ARBA00022741"/>
    </source>
</evidence>
<dbReference type="Proteomes" id="UP000271783">
    <property type="component" value="Unassembled WGS sequence"/>
</dbReference>
<reference evidence="17 18" key="1">
    <citation type="submission" date="2018-11" db="EMBL/GenBank/DDBJ databases">
        <title>Genomic Encyclopedia of Type Strains, Phase IV (KMG-IV): sequencing the most valuable type-strain genomes for metagenomic binning, comparative biology and taxonomic classification.</title>
        <authorList>
            <person name="Goeker M."/>
        </authorList>
    </citation>
    <scope>NUCLEOTIDE SEQUENCE [LARGE SCALE GENOMIC DNA]</scope>
    <source>
        <strain evidence="17 18">DSM 11977</strain>
    </source>
</reference>
<dbReference type="InterPro" id="IPR011335">
    <property type="entry name" value="Restrct_endonuc-II-like"/>
</dbReference>
<evidence type="ECO:0000256" key="7">
    <source>
        <dbReference type="ARBA" id="ARBA00022840"/>
    </source>
</evidence>
<accession>A0A3N5BXL3</accession>
<protein>
    <recommendedName>
        <fullName evidence="12">DNA 3'-5' helicase</fullName>
        <ecNumber evidence="12">5.6.2.4</ecNumber>
    </recommendedName>
</protein>
<keyword evidence="9" id="KW-0234">DNA repair</keyword>
<keyword evidence="8" id="KW-0238">DNA-binding</keyword>
<comment type="caution">
    <text evidence="17">The sequence shown here is derived from an EMBL/GenBank/DDBJ whole genome shotgun (WGS) entry which is preliminary data.</text>
</comment>
<sequence>MEFNENQKRVIAHEKGPLLVEAGPGSGKTTVIVERIKYLLNNLNIAPESILVITFTRKATENLRNRLNDYISKDDLSKMHISTIHSFCLEYLKSKEGFLKLLDDDNSEKKELFIQKHKRALGFVGSATLFDYQIPAIIDKFGEYTSFNVNTDKLINYIKETKPISKDYLDFIESEIYFSKKRIEDNDFKDDWYNARYLQTPKAYLKYLEVLDNNSYVDYDTLQLKTLKHLTRDPKTQFNAVLIDEFQDTDPLQIRIFEILLKQSDYFTAVGDVDQHIYAFRSSFRDYFKDMKERFDAEIISLDVNYRSTANIVRVTDSFIKHQRSDYTQKHLVSNNDNYDNDTFLIESEDSQDEASKIFNIIAELKRLNKIEDYGEVAVLYRKHNTRTIANLIELLDENNIEFVIRGQNDLADQNEIRSILLLLWYLTRNMDEGHVLSGDELDELNLKAFCGEYFEPTFWSLEDETKTYLTTLQDLFYENILKVENEIRSLQGKRPVKSYKRVRVNESYENLIRIFNKVTPPVIDLRHVHEADREFFNNLNNLRKRILNNELTILDVYYELISLNFNKLSQDKVRNLSMLTRTIYNYESFISQTDVKGLFYFLNRIIKNYGSNYSSQNGVQLMTVHAAKGLEFPVAIVASLEKDKFPMKIKDPKREKRTIFMKDTFYTPNEFLKYKEVTLDEENELDRQEEERIIYVAMTRAADLLILSCVGKTPDVINNIKNYLKKPNLNNVIINRHFTNNDTEKLKLNYSSFSTYNLCPYMYDLVYNYGFKVSSEKVTNFGTVFHEVMETVNLKLKDGEKISKEELILITQDIYKSMFDIKETEDEFNMLIDSILNYYNTYSLNQEVVECELPFELEHENYILNGEIDLIYKIKDSEIAILDYKNAEHDDNKIAHYEKQLYIYASALKEMTEFDKYEIKKGITHFVKTDYRHEVDITDEKINKQLYKLNEVALKIQNNEYPKRESGFCNVCKFQVICQN</sequence>
<proteinExistence type="predicted"/>
<dbReference type="Pfam" id="PF12705">
    <property type="entry name" value="PDDEXK_1"/>
    <property type="match status" value="1"/>
</dbReference>
<keyword evidence="4 14" id="KW-0378">Hydrolase</keyword>
<dbReference type="InterPro" id="IPR014016">
    <property type="entry name" value="UvrD-like_ATP-bd"/>
</dbReference>
<organism evidence="17 18">
    <name type="scientific">Methanobrevibacter gottschalkii DSM 11977</name>
    <dbReference type="NCBI Taxonomy" id="1122229"/>
    <lineage>
        <taxon>Archaea</taxon>
        <taxon>Methanobacteriati</taxon>
        <taxon>Methanobacteriota</taxon>
        <taxon>Methanomada group</taxon>
        <taxon>Methanobacteria</taxon>
        <taxon>Methanobacteriales</taxon>
        <taxon>Methanobacteriaceae</taxon>
        <taxon>Methanobrevibacter</taxon>
    </lineage>
</organism>
<keyword evidence="7 14" id="KW-0067">ATP-binding</keyword>
<dbReference type="PROSITE" id="PS51217">
    <property type="entry name" value="UVRD_HELICASE_CTER"/>
    <property type="match status" value="1"/>
</dbReference>
<dbReference type="Gene3D" id="1.10.486.10">
    <property type="entry name" value="PCRA, domain 4"/>
    <property type="match status" value="1"/>
</dbReference>
<dbReference type="GO" id="GO:0000725">
    <property type="term" value="P:recombinational repair"/>
    <property type="evidence" value="ECO:0007669"/>
    <property type="project" value="TreeGrafter"/>
</dbReference>
<dbReference type="PANTHER" id="PTHR11070">
    <property type="entry name" value="UVRD / RECB / PCRA DNA HELICASE FAMILY MEMBER"/>
    <property type="match status" value="1"/>
</dbReference>
<keyword evidence="2 14" id="KW-0547">Nucleotide-binding</keyword>
<evidence type="ECO:0000256" key="8">
    <source>
        <dbReference type="ARBA" id="ARBA00023125"/>
    </source>
</evidence>
<evidence type="ECO:0000256" key="14">
    <source>
        <dbReference type="PROSITE-ProRule" id="PRU00560"/>
    </source>
</evidence>
<dbReference type="AlphaFoldDB" id="A0A3N5BXL3"/>
<dbReference type="GO" id="GO:0043138">
    <property type="term" value="F:3'-5' DNA helicase activity"/>
    <property type="evidence" value="ECO:0007669"/>
    <property type="project" value="UniProtKB-EC"/>
</dbReference>
<evidence type="ECO:0000256" key="11">
    <source>
        <dbReference type="ARBA" id="ARBA00034617"/>
    </source>
</evidence>
<evidence type="ECO:0000259" key="15">
    <source>
        <dbReference type="PROSITE" id="PS51198"/>
    </source>
</evidence>
<keyword evidence="1" id="KW-0540">Nuclease</keyword>
<dbReference type="EMBL" id="RKRG01000002">
    <property type="protein sequence ID" value="RPF51982.1"/>
    <property type="molecule type" value="Genomic_DNA"/>
</dbReference>
<dbReference type="Gene3D" id="3.40.50.300">
    <property type="entry name" value="P-loop containing nucleotide triphosphate hydrolases"/>
    <property type="match status" value="4"/>
</dbReference>
<dbReference type="InterPro" id="IPR000212">
    <property type="entry name" value="DNA_helicase_UvrD/REP"/>
</dbReference>
<dbReference type="EC" id="5.6.2.4" evidence="12"/>
<dbReference type="GO" id="GO:0004527">
    <property type="term" value="F:exonuclease activity"/>
    <property type="evidence" value="ECO:0007669"/>
    <property type="project" value="UniProtKB-KW"/>
</dbReference>
<dbReference type="SUPFAM" id="SSF52980">
    <property type="entry name" value="Restriction endonuclease-like"/>
    <property type="match status" value="1"/>
</dbReference>
<evidence type="ECO:0000256" key="9">
    <source>
        <dbReference type="ARBA" id="ARBA00023204"/>
    </source>
</evidence>